<organism evidence="15 16">
    <name type="scientific">Halobacillus naozhouensis</name>
    <dbReference type="NCBI Taxonomy" id="554880"/>
    <lineage>
        <taxon>Bacteria</taxon>
        <taxon>Bacillati</taxon>
        <taxon>Bacillota</taxon>
        <taxon>Bacilli</taxon>
        <taxon>Bacillales</taxon>
        <taxon>Bacillaceae</taxon>
        <taxon>Halobacillus</taxon>
    </lineage>
</organism>
<evidence type="ECO:0000259" key="14">
    <source>
        <dbReference type="Pfam" id="PF02910"/>
    </source>
</evidence>
<dbReference type="RefSeq" id="WP_283075894.1">
    <property type="nucleotide sequence ID" value="NZ_CP121671.1"/>
</dbReference>
<dbReference type="GO" id="GO:0008734">
    <property type="term" value="F:L-aspartate oxidase activity"/>
    <property type="evidence" value="ECO:0007669"/>
    <property type="project" value="UniProtKB-EC"/>
</dbReference>
<evidence type="ECO:0000256" key="9">
    <source>
        <dbReference type="ARBA" id="ARBA00023002"/>
    </source>
</evidence>
<dbReference type="PANTHER" id="PTHR42716">
    <property type="entry name" value="L-ASPARTATE OXIDASE"/>
    <property type="match status" value="1"/>
</dbReference>
<dbReference type="InterPro" id="IPR027477">
    <property type="entry name" value="Succ_DH/fumarate_Rdtase_cat_sf"/>
</dbReference>
<keyword evidence="9 12" id="KW-0560">Oxidoreductase</keyword>
<proteinExistence type="inferred from homology"/>
<dbReference type="Gene3D" id="1.20.58.100">
    <property type="entry name" value="Fumarate reductase/succinate dehydrogenase flavoprotein-like, C-terminal domain"/>
    <property type="match status" value="1"/>
</dbReference>
<evidence type="ECO:0000256" key="3">
    <source>
        <dbReference type="ARBA" id="ARBA00008562"/>
    </source>
</evidence>
<keyword evidence="16" id="KW-1185">Reference proteome</keyword>
<dbReference type="Gene3D" id="3.50.50.60">
    <property type="entry name" value="FAD/NAD(P)-binding domain"/>
    <property type="match status" value="1"/>
</dbReference>
<comment type="similarity">
    <text evidence="3 12">Belongs to the FAD-dependent oxidoreductase 2 family. NadB subfamily.</text>
</comment>
<dbReference type="InterPro" id="IPR015939">
    <property type="entry name" value="Fum_Rdtase/Succ_DH_flav-like_C"/>
</dbReference>
<dbReference type="PIRSF" id="PIRSF000171">
    <property type="entry name" value="SDHA_APRA_LASPO"/>
    <property type="match status" value="1"/>
</dbReference>
<evidence type="ECO:0000256" key="6">
    <source>
        <dbReference type="ARBA" id="ARBA00022630"/>
    </source>
</evidence>
<comment type="function">
    <text evidence="12">Catalyzes the oxidation of L-aspartate to iminoaspartate.</text>
</comment>
<feature type="domain" description="FAD-dependent oxidoreductase 2 FAD-binding" evidence="13">
    <location>
        <begin position="8"/>
        <end position="371"/>
    </location>
</feature>
<keyword evidence="7 12" id="KW-0662">Pyridine nucleotide biosynthesis</keyword>
<dbReference type="SUPFAM" id="SSF56425">
    <property type="entry name" value="Succinate dehydrogenase/fumarate reductase flavoprotein, catalytic domain"/>
    <property type="match status" value="1"/>
</dbReference>
<dbReference type="Proteomes" id="UP001221597">
    <property type="component" value="Chromosome"/>
</dbReference>
<evidence type="ECO:0000256" key="12">
    <source>
        <dbReference type="RuleBase" id="RU362049"/>
    </source>
</evidence>
<evidence type="ECO:0000313" key="15">
    <source>
        <dbReference type="EMBL" id="WFT73887.1"/>
    </source>
</evidence>
<keyword evidence="6 12" id="KW-0285">Flavoprotein</keyword>
<accession>A0ABY8IX22</accession>
<comment type="pathway">
    <text evidence="2 12">Cofactor biosynthesis; NAD(+) biosynthesis; iminoaspartate from L-aspartate (oxidase route): step 1/1.</text>
</comment>
<dbReference type="PRINTS" id="PR00368">
    <property type="entry name" value="FADPNR"/>
</dbReference>
<gene>
    <name evidence="15" type="primary">nadB</name>
    <name evidence="15" type="ORF">P9989_16145</name>
</gene>
<evidence type="ECO:0000256" key="7">
    <source>
        <dbReference type="ARBA" id="ARBA00022642"/>
    </source>
</evidence>
<dbReference type="SUPFAM" id="SSF46977">
    <property type="entry name" value="Succinate dehydrogenase/fumarate reductase flavoprotein C-terminal domain"/>
    <property type="match status" value="1"/>
</dbReference>
<comment type="subcellular location">
    <subcellularLocation>
        <location evidence="12">Cytoplasm</location>
    </subcellularLocation>
</comment>
<dbReference type="EC" id="1.4.3.16" evidence="4 11"/>
<dbReference type="InterPro" id="IPR037099">
    <property type="entry name" value="Fum_R/Succ_DH_flav-like_C_sf"/>
</dbReference>
<comment type="cofactor">
    <cofactor evidence="1 12">
        <name>FAD</name>
        <dbReference type="ChEBI" id="CHEBI:57692"/>
    </cofactor>
</comment>
<reference evidence="15 16" key="1">
    <citation type="submission" date="2023-04" db="EMBL/GenBank/DDBJ databases">
        <title>Genome sequence of Halobacillus naozhouensis KACC 21980.</title>
        <authorList>
            <person name="Kim S."/>
            <person name="Heo J."/>
            <person name="Kwon S.-W."/>
        </authorList>
    </citation>
    <scope>NUCLEOTIDE SEQUENCE [LARGE SCALE GENOMIC DNA]</scope>
    <source>
        <strain evidence="15 16">KCTC 13234</strain>
    </source>
</reference>
<feature type="domain" description="Fumarate reductase/succinate dehydrogenase flavoprotein-like C-terminal" evidence="14">
    <location>
        <begin position="415"/>
        <end position="514"/>
    </location>
</feature>
<keyword evidence="8 12" id="KW-0274">FAD</keyword>
<dbReference type="NCBIfam" id="NF005978">
    <property type="entry name" value="PRK08071.1"/>
    <property type="match status" value="1"/>
</dbReference>
<dbReference type="SUPFAM" id="SSF51905">
    <property type="entry name" value="FAD/NAD(P)-binding domain"/>
    <property type="match status" value="1"/>
</dbReference>
<dbReference type="InterPro" id="IPR005288">
    <property type="entry name" value="NadB"/>
</dbReference>
<protein>
    <recommendedName>
        <fullName evidence="5 11">L-aspartate oxidase</fullName>
        <ecNumber evidence="4 11">1.4.3.16</ecNumber>
    </recommendedName>
</protein>
<dbReference type="InterPro" id="IPR003953">
    <property type="entry name" value="FAD-dep_OxRdtase_2_FAD-bd"/>
</dbReference>
<evidence type="ECO:0000256" key="10">
    <source>
        <dbReference type="ARBA" id="ARBA00048305"/>
    </source>
</evidence>
<evidence type="ECO:0000256" key="8">
    <source>
        <dbReference type="ARBA" id="ARBA00022827"/>
    </source>
</evidence>
<evidence type="ECO:0000256" key="1">
    <source>
        <dbReference type="ARBA" id="ARBA00001974"/>
    </source>
</evidence>
<dbReference type="Pfam" id="PF02910">
    <property type="entry name" value="Succ_DH_flav_C"/>
    <property type="match status" value="1"/>
</dbReference>
<evidence type="ECO:0000256" key="5">
    <source>
        <dbReference type="ARBA" id="ARBA00021901"/>
    </source>
</evidence>
<dbReference type="Pfam" id="PF00890">
    <property type="entry name" value="FAD_binding_2"/>
    <property type="match status" value="1"/>
</dbReference>
<name>A0ABY8IX22_9BACI</name>
<evidence type="ECO:0000256" key="11">
    <source>
        <dbReference type="NCBIfam" id="TIGR00551"/>
    </source>
</evidence>
<dbReference type="Gene3D" id="3.90.700.10">
    <property type="entry name" value="Succinate dehydrogenase/fumarate reductase flavoprotein, catalytic domain"/>
    <property type="match status" value="1"/>
</dbReference>
<evidence type="ECO:0000256" key="4">
    <source>
        <dbReference type="ARBA" id="ARBA00012173"/>
    </source>
</evidence>
<dbReference type="PANTHER" id="PTHR42716:SF2">
    <property type="entry name" value="L-ASPARTATE OXIDASE, CHLOROPLASTIC"/>
    <property type="match status" value="1"/>
</dbReference>
<evidence type="ECO:0000313" key="16">
    <source>
        <dbReference type="Proteomes" id="UP001221597"/>
    </source>
</evidence>
<dbReference type="NCBIfam" id="TIGR00551">
    <property type="entry name" value="nadB"/>
    <property type="match status" value="1"/>
</dbReference>
<evidence type="ECO:0000259" key="13">
    <source>
        <dbReference type="Pfam" id="PF00890"/>
    </source>
</evidence>
<dbReference type="EMBL" id="CP121671">
    <property type="protein sequence ID" value="WFT73887.1"/>
    <property type="molecule type" value="Genomic_DNA"/>
</dbReference>
<evidence type="ECO:0000256" key="2">
    <source>
        <dbReference type="ARBA" id="ARBA00004950"/>
    </source>
</evidence>
<dbReference type="InterPro" id="IPR036188">
    <property type="entry name" value="FAD/NAD-bd_sf"/>
</dbReference>
<sequence>MDDLRKADVIIVGSGIAALQLAVHISRHSHVIILTKSKMQQSNSFLAQGGIAAALGENDHPASHYQDTIEAGRNVNSHRAVWQLTEEAPGIIQELMYWKCQFDYDEEGNLQLGREGAHRHARIIHGGGDQTGRKIVESLVKNLRSNIQIFEEESVYELLIQKDGSCYGVRSKSKGGDVYNILAPHVVLATGGCGQLYSFTSNAQEVTGDGIALAYWAGATVKDMEYVQFHPTLLFNDGKAQGLISEAVRGAGARLVDEGGSYLMDGVHPSRDLAPRHIVAQTIFNSIEKGRPVYLDVSSIANFDRKFPSAARLCTQFGVKEKIPVAPGCHFLMGGVETDHVGRTNVPGLYAIGEVACTGVHGANRLASNSLLEGLVYGRRLAQHLSVQDRLPFFPGIPTPADPSSPPPLKLPVKEEIQRTMMNRVGIVRNEDSLKDQLSWIDSFEIDKWVAADFSHLTKTQWEVVSMLQTSWLITTAALERTESRGGHYRSDFPIENKAWEKHHLTKTLEKRIANESVQA</sequence>
<comment type="catalytic activity">
    <reaction evidence="10">
        <text>L-aspartate + O2 = iminosuccinate + H2O2</text>
        <dbReference type="Rhea" id="RHEA:25876"/>
        <dbReference type="ChEBI" id="CHEBI:15379"/>
        <dbReference type="ChEBI" id="CHEBI:16240"/>
        <dbReference type="ChEBI" id="CHEBI:29991"/>
        <dbReference type="ChEBI" id="CHEBI:77875"/>
        <dbReference type="EC" id="1.4.3.16"/>
    </reaction>
    <physiologicalReaction direction="left-to-right" evidence="10">
        <dbReference type="Rhea" id="RHEA:25877"/>
    </physiologicalReaction>
</comment>